<comment type="similarity">
    <text evidence="2">Belongs to the FlgN family.</text>
</comment>
<reference evidence="4 5" key="1">
    <citation type="submission" date="2017-05" db="EMBL/GenBank/DDBJ databases">
        <authorList>
            <person name="Varghese N."/>
            <person name="Submissions S."/>
        </authorList>
    </citation>
    <scope>NUCLEOTIDE SEQUENCE [LARGE SCALE GENOMIC DNA]</scope>
    <source>
        <strain evidence="4 5">CGMCC 1.7287</strain>
    </source>
</reference>
<keyword evidence="3" id="KW-1005">Bacterial flagellum biogenesis</keyword>
<dbReference type="InterPro" id="IPR036679">
    <property type="entry name" value="FlgN-like_sf"/>
</dbReference>
<dbReference type="Gene3D" id="1.20.58.300">
    <property type="entry name" value="FlgN-like"/>
    <property type="match status" value="1"/>
</dbReference>
<comment type="caution">
    <text evidence="4">The sequence shown here is derived from an EMBL/GenBank/DDBJ whole genome shotgun (WGS) entry which is preliminary data.</text>
</comment>
<evidence type="ECO:0000256" key="1">
    <source>
        <dbReference type="ARBA" id="ARBA00002397"/>
    </source>
</evidence>
<dbReference type="Proteomes" id="UP001159257">
    <property type="component" value="Unassembled WGS sequence"/>
</dbReference>
<dbReference type="Pfam" id="PF05130">
    <property type="entry name" value="FlgN"/>
    <property type="match status" value="1"/>
</dbReference>
<keyword evidence="5" id="KW-1185">Reference proteome</keyword>
<organism evidence="4 5">
    <name type="scientific">Marinobacterium sediminicola</name>
    <dbReference type="NCBI Taxonomy" id="518898"/>
    <lineage>
        <taxon>Bacteria</taxon>
        <taxon>Pseudomonadati</taxon>
        <taxon>Pseudomonadota</taxon>
        <taxon>Gammaproteobacteria</taxon>
        <taxon>Oceanospirillales</taxon>
        <taxon>Oceanospirillaceae</taxon>
        <taxon>Marinobacterium</taxon>
    </lineage>
</organism>
<dbReference type="RefSeq" id="WP_239040409.1">
    <property type="nucleotide sequence ID" value="NZ_BAAAEY010000003.1"/>
</dbReference>
<keyword evidence="4" id="KW-0966">Cell projection</keyword>
<name>A0ABY1RYE5_9GAMM</name>
<accession>A0ABY1RYE5</accession>
<dbReference type="SUPFAM" id="SSF140566">
    <property type="entry name" value="FlgN-like"/>
    <property type="match status" value="1"/>
</dbReference>
<dbReference type="EMBL" id="FXWV01000003">
    <property type="protein sequence ID" value="SMR73337.1"/>
    <property type="molecule type" value="Genomic_DNA"/>
</dbReference>
<sequence>MTAPLSPEITNQLGGLIVQGIKLLQQLQELLETELDALKSRDLEALEQSNRDKHECLLAFDRSIRERNALLDQLQIGHDRDSVLALIAQAPQPDSGRLNNGWHKLESALEKVKLLNQRNEQVLVRNKQNADQLLALLQGHAKGNTIYDQRGDKGRYEGQRSLGKA</sequence>
<keyword evidence="4" id="KW-0969">Cilium</keyword>
<keyword evidence="4" id="KW-0282">Flagellum</keyword>
<protein>
    <submittedName>
        <fullName evidence="4">Flagellar biosynthesis/type III secretory pathway chaperone</fullName>
    </submittedName>
</protein>
<proteinExistence type="inferred from homology"/>
<evidence type="ECO:0000256" key="2">
    <source>
        <dbReference type="ARBA" id="ARBA00007703"/>
    </source>
</evidence>
<comment type="function">
    <text evidence="1">Required for the efficient initiation of filament assembly.</text>
</comment>
<evidence type="ECO:0000256" key="3">
    <source>
        <dbReference type="ARBA" id="ARBA00022795"/>
    </source>
</evidence>
<evidence type="ECO:0000313" key="4">
    <source>
        <dbReference type="EMBL" id="SMR73337.1"/>
    </source>
</evidence>
<gene>
    <name evidence="4" type="ORF">SAMN04487964_103280</name>
</gene>
<evidence type="ECO:0000313" key="5">
    <source>
        <dbReference type="Proteomes" id="UP001159257"/>
    </source>
</evidence>
<dbReference type="InterPro" id="IPR007809">
    <property type="entry name" value="FlgN-like"/>
</dbReference>